<keyword evidence="1" id="KW-1133">Transmembrane helix</keyword>
<feature type="transmembrane region" description="Helical" evidence="1">
    <location>
        <begin position="7"/>
        <end position="26"/>
    </location>
</feature>
<name>A0A0W8I1Y3_KOCRO</name>
<feature type="transmembrane region" description="Helical" evidence="1">
    <location>
        <begin position="32"/>
        <end position="51"/>
    </location>
</feature>
<protein>
    <submittedName>
        <fullName evidence="2">Uncharacterized protein</fullName>
    </submittedName>
</protein>
<dbReference type="Proteomes" id="UP000053512">
    <property type="component" value="Unassembled WGS sequence"/>
</dbReference>
<reference evidence="3" key="1">
    <citation type="submission" date="2015-12" db="EMBL/GenBank/DDBJ databases">
        <authorList>
            <person name="Nair G.R."/>
            <person name="Kaur G."/>
            <person name="Mayilraj S."/>
        </authorList>
    </citation>
    <scope>NUCLEOTIDE SEQUENCE [LARGE SCALE GENOMIC DNA]</scope>
    <source>
        <strain evidence="3">CD08_4</strain>
    </source>
</reference>
<sequence length="63" mass="6778">MKRKLPALGVMVIVTVVVAWIAYLILDRVPWGGISGGVGVWLALIFWQIAINQTGSKTAATKV</sequence>
<dbReference type="AlphaFoldDB" id="A0A0W8I1Y3"/>
<accession>A0A0W8I1Y3</accession>
<evidence type="ECO:0000313" key="2">
    <source>
        <dbReference type="EMBL" id="KUG51722.1"/>
    </source>
</evidence>
<organism evidence="2 3">
    <name type="scientific">Kocuria rosea subsp. polaris</name>
    <dbReference type="NCBI Taxonomy" id="136273"/>
    <lineage>
        <taxon>Bacteria</taxon>
        <taxon>Bacillati</taxon>
        <taxon>Actinomycetota</taxon>
        <taxon>Actinomycetes</taxon>
        <taxon>Micrococcales</taxon>
        <taxon>Micrococcaceae</taxon>
        <taxon>Kocuria</taxon>
    </lineage>
</organism>
<comment type="caution">
    <text evidence="2">The sequence shown here is derived from an EMBL/GenBank/DDBJ whole genome shotgun (WGS) entry which is preliminary data.</text>
</comment>
<evidence type="ECO:0000256" key="1">
    <source>
        <dbReference type="SAM" id="Phobius"/>
    </source>
</evidence>
<dbReference type="EMBL" id="LQBK01000041">
    <property type="protein sequence ID" value="KUG51722.1"/>
    <property type="molecule type" value="Genomic_DNA"/>
</dbReference>
<gene>
    <name evidence="2" type="ORF">AVL61_15900</name>
</gene>
<keyword evidence="1" id="KW-0812">Transmembrane</keyword>
<keyword evidence="1" id="KW-0472">Membrane</keyword>
<proteinExistence type="predicted"/>
<evidence type="ECO:0000313" key="3">
    <source>
        <dbReference type="Proteomes" id="UP000053512"/>
    </source>
</evidence>
<dbReference type="RefSeq" id="WP_058875404.1">
    <property type="nucleotide sequence ID" value="NZ_LQBK01000041.1"/>
</dbReference>